<feature type="domain" description="Nudix hydrolase" evidence="1">
    <location>
        <begin position="1"/>
        <end position="146"/>
    </location>
</feature>
<evidence type="ECO:0000313" key="3">
    <source>
        <dbReference type="Proteomes" id="UP000702425"/>
    </source>
</evidence>
<sequence>MNIPNSIVRIFIMLPNGQIVAQLRDNIPGIASQGMLSTFGGGVDTGESPQQAAVRELEEETSLKSDCNIAFITTFIYMKNNNPKFIQKNHLFLAKVSNIEKIEIKEGVGFVVLRKDVDFEKVNAGEGTQMAWKLLQEYLKSNNLCM</sequence>
<dbReference type="EC" id="3.6.1.-" evidence="2"/>
<gene>
    <name evidence="2" type="primary">rppH_3</name>
    <name evidence="2" type="ORF">E5S67_03240</name>
</gene>
<proteinExistence type="predicted"/>
<keyword evidence="3" id="KW-1185">Reference proteome</keyword>
<dbReference type="Proteomes" id="UP000702425">
    <property type="component" value="Unassembled WGS sequence"/>
</dbReference>
<dbReference type="PROSITE" id="PS51462">
    <property type="entry name" value="NUDIX"/>
    <property type="match status" value="1"/>
</dbReference>
<dbReference type="RefSeq" id="WP_172188966.1">
    <property type="nucleotide sequence ID" value="NZ_CAWPPK010000271.1"/>
</dbReference>
<dbReference type="InterPro" id="IPR015797">
    <property type="entry name" value="NUDIX_hydrolase-like_dom_sf"/>
</dbReference>
<dbReference type="InterPro" id="IPR000086">
    <property type="entry name" value="NUDIX_hydrolase_dom"/>
</dbReference>
<dbReference type="Pfam" id="PF00293">
    <property type="entry name" value="NUDIX"/>
    <property type="match status" value="1"/>
</dbReference>
<keyword evidence="2" id="KW-0378">Hydrolase</keyword>
<dbReference type="Gene3D" id="3.90.79.10">
    <property type="entry name" value="Nucleoside Triphosphate Pyrophosphohydrolase"/>
    <property type="match status" value="1"/>
</dbReference>
<accession>A0ABX2D048</accession>
<comment type="caution">
    <text evidence="2">The sequence shown here is derived from an EMBL/GenBank/DDBJ whole genome shotgun (WGS) entry which is preliminary data.</text>
</comment>
<evidence type="ECO:0000259" key="1">
    <source>
        <dbReference type="PROSITE" id="PS51462"/>
    </source>
</evidence>
<dbReference type="GO" id="GO:0016787">
    <property type="term" value="F:hydrolase activity"/>
    <property type="evidence" value="ECO:0007669"/>
    <property type="project" value="UniProtKB-KW"/>
</dbReference>
<dbReference type="SUPFAM" id="SSF55811">
    <property type="entry name" value="Nudix"/>
    <property type="match status" value="1"/>
</dbReference>
<name>A0ABX2D048_9CYAN</name>
<organism evidence="2 3">
    <name type="scientific">Microcoleus asticus IPMA8</name>
    <dbReference type="NCBI Taxonomy" id="2563858"/>
    <lineage>
        <taxon>Bacteria</taxon>
        <taxon>Bacillati</taxon>
        <taxon>Cyanobacteriota</taxon>
        <taxon>Cyanophyceae</taxon>
        <taxon>Oscillatoriophycideae</taxon>
        <taxon>Oscillatoriales</taxon>
        <taxon>Microcoleaceae</taxon>
        <taxon>Microcoleus</taxon>
        <taxon>Microcoleus asticus</taxon>
    </lineage>
</organism>
<reference evidence="2 3" key="1">
    <citation type="journal article" date="2020" name="Sci. Rep.">
        <title>A novel cyanobacterial geosmin producer, revising GeoA distribution and dispersion patterns in Bacteria.</title>
        <authorList>
            <person name="Churro C."/>
            <person name="Semedo-Aguiar A.P."/>
            <person name="Silva A.D."/>
            <person name="Pereira-Leal J.B."/>
            <person name="Leite R.B."/>
        </authorList>
    </citation>
    <scope>NUCLEOTIDE SEQUENCE [LARGE SCALE GENOMIC DNA]</scope>
    <source>
        <strain evidence="2 3">IPMA8</strain>
    </source>
</reference>
<dbReference type="EMBL" id="SRRZ01000057">
    <property type="protein sequence ID" value="NQE35508.1"/>
    <property type="molecule type" value="Genomic_DNA"/>
</dbReference>
<evidence type="ECO:0000313" key="2">
    <source>
        <dbReference type="EMBL" id="NQE35508.1"/>
    </source>
</evidence>
<protein>
    <submittedName>
        <fullName evidence="2">RNA pyrophosphohydrolase</fullName>
        <ecNumber evidence="2">3.6.1.-</ecNumber>
    </submittedName>
</protein>